<dbReference type="Proteomes" id="UP000654075">
    <property type="component" value="Unassembled WGS sequence"/>
</dbReference>
<accession>A0A813HTM8</accession>
<feature type="non-terminal residue" evidence="5">
    <location>
        <position position="1"/>
    </location>
</feature>
<sequence>AQMSGAEKSDDDIVICAALRTPIAKAKRGAFKDTAPEDLLAPLFQAIVDKTKVNPKEIGDIQIGNASQPGAGAVSSRMSQFLG</sequence>
<reference evidence="5" key="1">
    <citation type="submission" date="2021-02" db="EMBL/GenBank/DDBJ databases">
        <authorList>
            <person name="Dougan E. K."/>
            <person name="Rhodes N."/>
            <person name="Thang M."/>
            <person name="Chan C."/>
        </authorList>
    </citation>
    <scope>NUCLEOTIDE SEQUENCE</scope>
</reference>
<dbReference type="GO" id="GO:0010124">
    <property type="term" value="P:phenylacetate catabolic process"/>
    <property type="evidence" value="ECO:0007669"/>
    <property type="project" value="TreeGrafter"/>
</dbReference>
<evidence type="ECO:0000259" key="4">
    <source>
        <dbReference type="Pfam" id="PF00108"/>
    </source>
</evidence>
<evidence type="ECO:0000313" key="6">
    <source>
        <dbReference type="Proteomes" id="UP000654075"/>
    </source>
</evidence>
<dbReference type="Gene3D" id="3.40.47.10">
    <property type="match status" value="1"/>
</dbReference>
<dbReference type="GO" id="GO:0003988">
    <property type="term" value="F:acetyl-CoA C-acyltransferase activity"/>
    <property type="evidence" value="ECO:0007669"/>
    <property type="project" value="TreeGrafter"/>
</dbReference>
<dbReference type="GO" id="GO:0006635">
    <property type="term" value="P:fatty acid beta-oxidation"/>
    <property type="evidence" value="ECO:0007669"/>
    <property type="project" value="TreeGrafter"/>
</dbReference>
<protein>
    <recommendedName>
        <fullName evidence="4">Thiolase N-terminal domain-containing protein</fullName>
    </recommendedName>
</protein>
<dbReference type="InterPro" id="IPR016039">
    <property type="entry name" value="Thiolase-like"/>
</dbReference>
<organism evidence="5 6">
    <name type="scientific">Polarella glacialis</name>
    <name type="common">Dinoflagellate</name>
    <dbReference type="NCBI Taxonomy" id="89957"/>
    <lineage>
        <taxon>Eukaryota</taxon>
        <taxon>Sar</taxon>
        <taxon>Alveolata</taxon>
        <taxon>Dinophyceae</taxon>
        <taxon>Suessiales</taxon>
        <taxon>Suessiaceae</taxon>
        <taxon>Polarella</taxon>
    </lineage>
</organism>
<keyword evidence="6" id="KW-1185">Reference proteome</keyword>
<dbReference type="AlphaFoldDB" id="A0A813HTM8"/>
<keyword evidence="2" id="KW-0443">Lipid metabolism</keyword>
<evidence type="ECO:0000313" key="5">
    <source>
        <dbReference type="EMBL" id="CAE8641514.1"/>
    </source>
</evidence>
<name>A0A813HTM8_POLGL</name>
<dbReference type="SUPFAM" id="SSF53901">
    <property type="entry name" value="Thiolase-like"/>
    <property type="match status" value="1"/>
</dbReference>
<dbReference type="EMBL" id="CAJNNV010032916">
    <property type="protein sequence ID" value="CAE8641514.1"/>
    <property type="molecule type" value="Genomic_DNA"/>
</dbReference>
<feature type="non-terminal residue" evidence="5">
    <location>
        <position position="83"/>
    </location>
</feature>
<dbReference type="InterPro" id="IPR050215">
    <property type="entry name" value="Thiolase-like_sf_Thiolase"/>
</dbReference>
<dbReference type="GO" id="GO:0005777">
    <property type="term" value="C:peroxisome"/>
    <property type="evidence" value="ECO:0007669"/>
    <property type="project" value="TreeGrafter"/>
</dbReference>
<evidence type="ECO:0000256" key="3">
    <source>
        <dbReference type="SAM" id="MobiDB-lite"/>
    </source>
</evidence>
<feature type="domain" description="Thiolase N-terminal" evidence="4">
    <location>
        <begin position="13"/>
        <end position="79"/>
    </location>
</feature>
<comment type="caution">
    <text evidence="5">The sequence shown here is derived from an EMBL/GenBank/DDBJ whole genome shotgun (WGS) entry which is preliminary data.</text>
</comment>
<dbReference type="PANTHER" id="PTHR43853:SF8">
    <property type="entry name" value="3-KETOACYL-COA THIOLASE, PEROXISOMAL"/>
    <property type="match status" value="1"/>
</dbReference>
<feature type="region of interest" description="Disordered" evidence="3">
    <location>
        <begin position="64"/>
        <end position="83"/>
    </location>
</feature>
<dbReference type="OrthoDB" id="5404651at2759"/>
<dbReference type="Pfam" id="PF00108">
    <property type="entry name" value="Thiolase_N"/>
    <property type="match status" value="1"/>
</dbReference>
<gene>
    <name evidence="5" type="ORF">PGLA1383_LOCUS56136</name>
</gene>
<dbReference type="PANTHER" id="PTHR43853">
    <property type="entry name" value="3-KETOACYL-COA THIOLASE, PEROXISOMAL"/>
    <property type="match status" value="1"/>
</dbReference>
<evidence type="ECO:0000256" key="2">
    <source>
        <dbReference type="ARBA" id="ARBA00023098"/>
    </source>
</evidence>
<keyword evidence="1" id="KW-0276">Fatty acid metabolism</keyword>
<dbReference type="InterPro" id="IPR020616">
    <property type="entry name" value="Thiolase_N"/>
</dbReference>
<proteinExistence type="predicted"/>
<evidence type="ECO:0000256" key="1">
    <source>
        <dbReference type="ARBA" id="ARBA00022832"/>
    </source>
</evidence>